<reference evidence="6" key="1">
    <citation type="submission" date="2024-02" db="EMBL/GenBank/DDBJ databases">
        <authorList>
            <consortium name="ELIXIR-Norway"/>
            <consortium name="Elixir Norway"/>
        </authorList>
    </citation>
    <scope>NUCLEOTIDE SEQUENCE</scope>
</reference>
<evidence type="ECO:0000256" key="4">
    <source>
        <dbReference type="SAM" id="Coils"/>
    </source>
</evidence>
<feature type="repeat" description="ANK" evidence="3">
    <location>
        <begin position="269"/>
        <end position="289"/>
    </location>
</feature>
<dbReference type="PROSITE" id="PS50297">
    <property type="entry name" value="ANK_REP_REGION"/>
    <property type="match status" value="2"/>
</dbReference>
<sequence>MGSTTAEIKLLANKIDGTQDLTDANFKDFNYGVIGLMESARDGTVKDFQAKWNLINLNRGVAFESTDVKFGDQKMGLEMLYAKQIQALAKLYEDEELARALAELHEDEERAQALAKLYEDEEEDEGPDRALYRFNKDKVAARAIAKIYKDEERARALAKLYEDKEHVNLNEPEKRAVASIRSEVKKIVCDVEQGDWRKKKTQSTNGDQKGEDVAVCNGLCGLGCKGAKDRVPDPKAKNRVADPKAKEKGGKGGWHVLRVIRNALPAIYPGRTALHMAAANGNAEIVGVICAVPDIDLNKRDVFGYTPLHLACYSTHPKRHEVIKILLASQSIDANVAARAKGYYFTPLHLAVKAKSTGIVDMLLDWCPIGKNYRKVLDVDTKSYSGWTALHLAVRLKILEKDDEKRTDFVTMIVAIIRFINANIPESINKSDNTKSTPLHTSVKAGDLELVERLLEDGDKIDPELLDDERTTALEIAVHKNDFPMVQKIQHYLERAGIVGNHQAFADSASAILVGAALLVTVTFAAWVQIPTNDSILFWVFMSLSFYFAVAAFISAAVLPYRLKAAHLALSDARFFYPPFVLHFPLHVP</sequence>
<dbReference type="Proteomes" id="UP001497512">
    <property type="component" value="Chromosome 3"/>
</dbReference>
<dbReference type="Gene3D" id="1.25.40.20">
    <property type="entry name" value="Ankyrin repeat-containing domain"/>
    <property type="match status" value="2"/>
</dbReference>
<dbReference type="PANTHER" id="PTHR24198">
    <property type="entry name" value="ANKYRIN REPEAT AND PROTEIN KINASE DOMAIN-CONTAINING PROTEIN"/>
    <property type="match status" value="1"/>
</dbReference>
<dbReference type="EMBL" id="OZ019895">
    <property type="protein sequence ID" value="CAK9221106.1"/>
    <property type="molecule type" value="Genomic_DNA"/>
</dbReference>
<name>A0ABP0UH29_9BRYO</name>
<keyword evidence="4" id="KW-0175">Coiled coil</keyword>
<organism evidence="6 7">
    <name type="scientific">Sphagnum troendelagicum</name>
    <dbReference type="NCBI Taxonomy" id="128251"/>
    <lineage>
        <taxon>Eukaryota</taxon>
        <taxon>Viridiplantae</taxon>
        <taxon>Streptophyta</taxon>
        <taxon>Embryophyta</taxon>
        <taxon>Bryophyta</taxon>
        <taxon>Sphagnophytina</taxon>
        <taxon>Sphagnopsida</taxon>
        <taxon>Sphagnales</taxon>
        <taxon>Sphagnaceae</taxon>
        <taxon>Sphagnum</taxon>
    </lineage>
</organism>
<feature type="transmembrane region" description="Helical" evidence="5">
    <location>
        <begin position="536"/>
        <end position="559"/>
    </location>
</feature>
<evidence type="ECO:0000313" key="6">
    <source>
        <dbReference type="EMBL" id="CAK9221106.1"/>
    </source>
</evidence>
<evidence type="ECO:0000256" key="2">
    <source>
        <dbReference type="ARBA" id="ARBA00023043"/>
    </source>
</evidence>
<dbReference type="PANTHER" id="PTHR24198:SF165">
    <property type="entry name" value="ANKYRIN REPEAT-CONTAINING PROTEIN-RELATED"/>
    <property type="match status" value="1"/>
</dbReference>
<keyword evidence="5" id="KW-1133">Transmembrane helix</keyword>
<dbReference type="Pfam" id="PF12796">
    <property type="entry name" value="Ank_2"/>
    <property type="match status" value="2"/>
</dbReference>
<dbReference type="PROSITE" id="PS50088">
    <property type="entry name" value="ANK_REPEAT"/>
    <property type="match status" value="2"/>
</dbReference>
<evidence type="ECO:0008006" key="8">
    <source>
        <dbReference type="Google" id="ProtNLM"/>
    </source>
</evidence>
<dbReference type="SMART" id="SM00248">
    <property type="entry name" value="ANK"/>
    <property type="match status" value="5"/>
</dbReference>
<keyword evidence="5" id="KW-0472">Membrane</keyword>
<evidence type="ECO:0000256" key="3">
    <source>
        <dbReference type="PROSITE-ProRule" id="PRU00023"/>
    </source>
</evidence>
<dbReference type="PRINTS" id="PR01415">
    <property type="entry name" value="ANKYRIN"/>
</dbReference>
<accession>A0ABP0UH29</accession>
<evidence type="ECO:0000256" key="5">
    <source>
        <dbReference type="SAM" id="Phobius"/>
    </source>
</evidence>
<feature type="repeat" description="ANK" evidence="3">
    <location>
        <begin position="434"/>
        <end position="462"/>
    </location>
</feature>
<gene>
    <name evidence="6" type="ORF">CSSPTR1EN2_LOCUS15790</name>
</gene>
<protein>
    <recommendedName>
        <fullName evidence="8">Ankyrin repeat-containing protein</fullName>
    </recommendedName>
</protein>
<feature type="transmembrane region" description="Helical" evidence="5">
    <location>
        <begin position="511"/>
        <end position="530"/>
    </location>
</feature>
<keyword evidence="5" id="KW-0812">Transmembrane</keyword>
<evidence type="ECO:0000313" key="7">
    <source>
        <dbReference type="Proteomes" id="UP001497512"/>
    </source>
</evidence>
<dbReference type="InterPro" id="IPR002110">
    <property type="entry name" value="Ankyrin_rpt"/>
</dbReference>
<keyword evidence="1" id="KW-0677">Repeat</keyword>
<feature type="coiled-coil region" evidence="4">
    <location>
        <begin position="97"/>
        <end position="124"/>
    </location>
</feature>
<dbReference type="InterPro" id="IPR036770">
    <property type="entry name" value="Ankyrin_rpt-contain_sf"/>
</dbReference>
<dbReference type="SUPFAM" id="SSF48403">
    <property type="entry name" value="Ankyrin repeat"/>
    <property type="match status" value="1"/>
</dbReference>
<dbReference type="Pfam" id="PF00023">
    <property type="entry name" value="Ank"/>
    <property type="match status" value="1"/>
</dbReference>
<keyword evidence="7" id="KW-1185">Reference proteome</keyword>
<proteinExistence type="predicted"/>
<keyword evidence="2 3" id="KW-0040">ANK repeat</keyword>
<evidence type="ECO:0000256" key="1">
    <source>
        <dbReference type="ARBA" id="ARBA00022737"/>
    </source>
</evidence>